<evidence type="ECO:0000313" key="2">
    <source>
        <dbReference type="EMBL" id="PPK94800.1"/>
    </source>
</evidence>
<sequence length="41" mass="4811">MDLITSKNGYSDYKRKTIEEQDDAHEESPKQSSNARFQSYL</sequence>
<feature type="region of interest" description="Disordered" evidence="1">
    <location>
        <begin position="1"/>
        <end position="41"/>
    </location>
</feature>
<organism evidence="2 3">
    <name type="scientific">Nonlabens xylanidelens</name>
    <dbReference type="NCBI Taxonomy" id="191564"/>
    <lineage>
        <taxon>Bacteria</taxon>
        <taxon>Pseudomonadati</taxon>
        <taxon>Bacteroidota</taxon>
        <taxon>Flavobacteriia</taxon>
        <taxon>Flavobacteriales</taxon>
        <taxon>Flavobacteriaceae</taxon>
        <taxon>Nonlabens</taxon>
    </lineage>
</organism>
<evidence type="ECO:0000256" key="1">
    <source>
        <dbReference type="SAM" id="MobiDB-lite"/>
    </source>
</evidence>
<dbReference type="Proteomes" id="UP000239002">
    <property type="component" value="Unassembled WGS sequence"/>
</dbReference>
<dbReference type="EMBL" id="PTJE01000003">
    <property type="protein sequence ID" value="PPK94800.1"/>
    <property type="molecule type" value="Genomic_DNA"/>
</dbReference>
<dbReference type="AlphaFoldDB" id="A0A2S6IKX3"/>
<comment type="caution">
    <text evidence="2">The sequence shown here is derived from an EMBL/GenBank/DDBJ whole genome shotgun (WGS) entry which is preliminary data.</text>
</comment>
<protein>
    <submittedName>
        <fullName evidence="2">Uncharacterized protein</fullName>
    </submittedName>
</protein>
<proteinExistence type="predicted"/>
<keyword evidence="3" id="KW-1185">Reference proteome</keyword>
<gene>
    <name evidence="2" type="ORF">LY01_01552</name>
</gene>
<reference evidence="2 3" key="1">
    <citation type="submission" date="2018-02" db="EMBL/GenBank/DDBJ databases">
        <title>Genomic Encyclopedia of Archaeal and Bacterial Type Strains, Phase II (KMG-II): from individual species to whole genera.</title>
        <authorList>
            <person name="Goeker M."/>
        </authorList>
    </citation>
    <scope>NUCLEOTIDE SEQUENCE [LARGE SCALE GENOMIC DNA]</scope>
    <source>
        <strain evidence="2 3">DSM 16809</strain>
    </source>
</reference>
<accession>A0A2S6IKX3</accession>
<evidence type="ECO:0000313" key="3">
    <source>
        <dbReference type="Proteomes" id="UP000239002"/>
    </source>
</evidence>
<feature type="compositionally biased region" description="Polar residues" evidence="1">
    <location>
        <begin position="30"/>
        <end position="41"/>
    </location>
</feature>
<name>A0A2S6IKX3_9FLAO</name>